<comment type="caution">
    <text evidence="2">The sequence shown here is derived from an EMBL/GenBank/DDBJ whole genome shotgun (WGS) entry which is preliminary data.</text>
</comment>
<reference evidence="2 3" key="1">
    <citation type="submission" date="2016-03" db="EMBL/GenBank/DDBJ databases">
        <title>Speciation and ecological success in dimly lit waters: horizontal gene transfer in a green sulfur bacteria bloom unveiled by metagenomic assembly.</title>
        <authorList>
            <person name="Llorens-Mares T."/>
            <person name="Liu Z."/>
            <person name="Allen L.Z."/>
            <person name="Rusch D.B."/>
            <person name="Craig M.T."/>
            <person name="Dupont C.L."/>
            <person name="Bryant D.A."/>
            <person name="Casamayor E.O."/>
        </authorList>
    </citation>
    <scope>NUCLEOTIDE SEQUENCE [LARGE SCALE GENOMIC DNA]</scope>
    <source>
        <strain evidence="2">CIII</strain>
    </source>
</reference>
<dbReference type="EMBL" id="LVWG01000023">
    <property type="protein sequence ID" value="KZK74529.1"/>
    <property type="molecule type" value="Genomic_DNA"/>
</dbReference>
<keyword evidence="1" id="KW-0732">Signal</keyword>
<protein>
    <recommendedName>
        <fullName evidence="4">Lipid/polyisoprenoid-binding YceI-like domain-containing protein</fullName>
    </recommendedName>
</protein>
<name>A0A165LWT7_PELLU</name>
<evidence type="ECO:0000256" key="1">
    <source>
        <dbReference type="SAM" id="SignalP"/>
    </source>
</evidence>
<dbReference type="RefSeq" id="WP_303681359.1">
    <property type="nucleotide sequence ID" value="NZ_LVWG01000023.1"/>
</dbReference>
<feature type="chain" id="PRO_5007861995" description="Lipid/polyisoprenoid-binding YceI-like domain-containing protein" evidence="1">
    <location>
        <begin position="29"/>
        <end position="208"/>
    </location>
</feature>
<evidence type="ECO:0000313" key="2">
    <source>
        <dbReference type="EMBL" id="KZK74529.1"/>
    </source>
</evidence>
<evidence type="ECO:0008006" key="4">
    <source>
        <dbReference type="Google" id="ProtNLM"/>
    </source>
</evidence>
<accession>A0A165LWT7</accession>
<proteinExistence type="predicted"/>
<gene>
    <name evidence="2" type="ORF">A3K90_05245</name>
</gene>
<dbReference type="Proteomes" id="UP000076481">
    <property type="component" value="Unassembled WGS sequence"/>
</dbReference>
<evidence type="ECO:0000313" key="3">
    <source>
        <dbReference type="Proteomes" id="UP000076481"/>
    </source>
</evidence>
<organism evidence="2 3">
    <name type="scientific">Pelodictyon luteolum</name>
    <dbReference type="NCBI Taxonomy" id="1100"/>
    <lineage>
        <taxon>Bacteria</taxon>
        <taxon>Pseudomonadati</taxon>
        <taxon>Chlorobiota</taxon>
        <taxon>Chlorobiia</taxon>
        <taxon>Chlorobiales</taxon>
        <taxon>Chlorobiaceae</taxon>
        <taxon>Chlorobium/Pelodictyon group</taxon>
        <taxon>Pelodictyon</taxon>
    </lineage>
</organism>
<feature type="signal peptide" evidence="1">
    <location>
        <begin position="1"/>
        <end position="28"/>
    </location>
</feature>
<sequence length="208" mass="23165">MHRPKQHEILTAALLAVLILCTPLNARANEEKDIDESTSITFLQNAQFSITVGELYSGPTGAVSIGNATVDMPLLDPFDGELSFQEDVTPYSTELRTRTIDDLWHTDSFKTTNGKSPKYTASYSINGKEFSSEVQRVDVFNDERTSKITVTFTPPVIHQSQWSYDKRDAFRLQAEAAAISFSLTETMASGTYPVTITTKVTPINFRLN</sequence>
<dbReference type="AlphaFoldDB" id="A0A165LWT7"/>